<sequence length="55" mass="5521">MTPSCRTASPPVPANFARARSDPISGAGAASAATVSAVGWTVARAVDRPVVHQTC</sequence>
<name>A0ABW4TU96_9SPHN</name>
<proteinExistence type="predicted"/>
<dbReference type="RefSeq" id="WP_380926981.1">
    <property type="nucleotide sequence ID" value="NZ_JBHUGS010000001.1"/>
</dbReference>
<evidence type="ECO:0000313" key="1">
    <source>
        <dbReference type="EMBL" id="MFD1949465.1"/>
    </source>
</evidence>
<accession>A0ABW4TU96</accession>
<organism evidence="1 2">
    <name type="scientific">Sphingomonas arantia</name>
    <dbReference type="NCBI Taxonomy" id="1460676"/>
    <lineage>
        <taxon>Bacteria</taxon>
        <taxon>Pseudomonadati</taxon>
        <taxon>Pseudomonadota</taxon>
        <taxon>Alphaproteobacteria</taxon>
        <taxon>Sphingomonadales</taxon>
        <taxon>Sphingomonadaceae</taxon>
        <taxon>Sphingomonas</taxon>
    </lineage>
</organism>
<dbReference type="EMBL" id="JBHUGS010000001">
    <property type="protein sequence ID" value="MFD1949465.1"/>
    <property type="molecule type" value="Genomic_DNA"/>
</dbReference>
<reference evidence="2" key="1">
    <citation type="journal article" date="2019" name="Int. J. Syst. Evol. Microbiol.">
        <title>The Global Catalogue of Microorganisms (GCM) 10K type strain sequencing project: providing services to taxonomists for standard genome sequencing and annotation.</title>
        <authorList>
            <consortium name="The Broad Institute Genomics Platform"/>
            <consortium name="The Broad Institute Genome Sequencing Center for Infectious Disease"/>
            <person name="Wu L."/>
            <person name="Ma J."/>
        </authorList>
    </citation>
    <scope>NUCLEOTIDE SEQUENCE [LARGE SCALE GENOMIC DNA]</scope>
    <source>
        <strain evidence="2">CGMCC 1.12702</strain>
    </source>
</reference>
<evidence type="ECO:0000313" key="2">
    <source>
        <dbReference type="Proteomes" id="UP001597400"/>
    </source>
</evidence>
<comment type="caution">
    <text evidence="1">The sequence shown here is derived from an EMBL/GenBank/DDBJ whole genome shotgun (WGS) entry which is preliminary data.</text>
</comment>
<keyword evidence="2" id="KW-1185">Reference proteome</keyword>
<gene>
    <name evidence="1" type="ORF">ACFSGX_01625</name>
</gene>
<dbReference type="Proteomes" id="UP001597400">
    <property type="component" value="Unassembled WGS sequence"/>
</dbReference>
<protein>
    <submittedName>
        <fullName evidence="1">Uncharacterized protein</fullName>
    </submittedName>
</protein>